<evidence type="ECO:0000313" key="1">
    <source>
        <dbReference type="EMBL" id="KAG8564090.1"/>
    </source>
</evidence>
<dbReference type="Proteomes" id="UP000824782">
    <property type="component" value="Unassembled WGS sequence"/>
</dbReference>
<proteinExistence type="predicted"/>
<protein>
    <submittedName>
        <fullName evidence="1">Uncharacterized protein</fullName>
    </submittedName>
</protein>
<reference evidence="1" key="1">
    <citation type="thesis" date="2020" institute="ProQuest LLC" country="789 East Eisenhower Parkway, Ann Arbor, MI, USA">
        <title>Comparative Genomics and Chromosome Evolution.</title>
        <authorList>
            <person name="Mudd A.B."/>
        </authorList>
    </citation>
    <scope>NUCLEOTIDE SEQUENCE</scope>
    <source>
        <strain evidence="1">237g6f4</strain>
        <tissue evidence="1">Blood</tissue>
    </source>
</reference>
<gene>
    <name evidence="1" type="ORF">GDO81_016323</name>
</gene>
<evidence type="ECO:0000313" key="2">
    <source>
        <dbReference type="Proteomes" id="UP000824782"/>
    </source>
</evidence>
<accession>A0AAV7AX39</accession>
<dbReference type="AlphaFoldDB" id="A0AAV7AX39"/>
<sequence length="87" mass="10109">MKHFTSLDQEHKPWRCVQHQKAPDLLSNSTDKLFEGKILEYCKEGWTYDRSIFSSTIVTEVRQDGDPNLVLPADGDSWKLCCFPTYI</sequence>
<name>A0AAV7AX39_ENGPU</name>
<comment type="caution">
    <text evidence="1">The sequence shown here is derived from an EMBL/GenBank/DDBJ whole genome shotgun (WGS) entry which is preliminary data.</text>
</comment>
<organism evidence="1 2">
    <name type="scientific">Engystomops pustulosus</name>
    <name type="common">Tungara frog</name>
    <name type="synonym">Physalaemus pustulosus</name>
    <dbReference type="NCBI Taxonomy" id="76066"/>
    <lineage>
        <taxon>Eukaryota</taxon>
        <taxon>Metazoa</taxon>
        <taxon>Chordata</taxon>
        <taxon>Craniata</taxon>
        <taxon>Vertebrata</taxon>
        <taxon>Euteleostomi</taxon>
        <taxon>Amphibia</taxon>
        <taxon>Batrachia</taxon>
        <taxon>Anura</taxon>
        <taxon>Neobatrachia</taxon>
        <taxon>Hyloidea</taxon>
        <taxon>Leptodactylidae</taxon>
        <taxon>Leiuperinae</taxon>
        <taxon>Engystomops</taxon>
    </lineage>
</organism>
<dbReference type="EMBL" id="WNYA01000007">
    <property type="protein sequence ID" value="KAG8564090.1"/>
    <property type="molecule type" value="Genomic_DNA"/>
</dbReference>
<keyword evidence="2" id="KW-1185">Reference proteome</keyword>